<dbReference type="RefSeq" id="WP_267869656.1">
    <property type="nucleotide sequence ID" value="NZ_JAJHPV010000013.1"/>
</dbReference>
<gene>
    <name evidence="3" type="ORF">LMJ30_12070</name>
</gene>
<dbReference type="Proteomes" id="UP001198701">
    <property type="component" value="Unassembled WGS sequence"/>
</dbReference>
<evidence type="ECO:0000256" key="1">
    <source>
        <dbReference type="ARBA" id="ARBA00009437"/>
    </source>
</evidence>
<dbReference type="PANTHER" id="PTHR30537:SF74">
    <property type="entry name" value="HTH-TYPE TRANSCRIPTIONAL REGULATOR TRPI"/>
    <property type="match status" value="1"/>
</dbReference>
<dbReference type="InterPro" id="IPR058163">
    <property type="entry name" value="LysR-type_TF_proteobact-type"/>
</dbReference>
<comment type="similarity">
    <text evidence="1">Belongs to the LysR transcriptional regulatory family.</text>
</comment>
<keyword evidence="4" id="KW-1185">Reference proteome</keyword>
<evidence type="ECO:0000313" key="4">
    <source>
        <dbReference type="Proteomes" id="UP001198701"/>
    </source>
</evidence>
<protein>
    <recommendedName>
        <fullName evidence="2">LysR substrate-binding domain-containing protein</fullName>
    </recommendedName>
</protein>
<reference evidence="3 4" key="1">
    <citation type="submission" date="2021-11" db="EMBL/GenBank/DDBJ databases">
        <authorList>
            <person name="Huq M.A."/>
        </authorList>
    </citation>
    <scope>NUCLEOTIDE SEQUENCE [LARGE SCALE GENOMIC DNA]</scope>
    <source>
        <strain evidence="3 4">MAHUQ-52</strain>
    </source>
</reference>
<evidence type="ECO:0000313" key="3">
    <source>
        <dbReference type="EMBL" id="MCC6071696.1"/>
    </source>
</evidence>
<accession>A0ABS8IUZ8</accession>
<proteinExistence type="inferred from homology"/>
<organism evidence="3 4">
    <name type="scientific">Massilia agrisoli</name>
    <dbReference type="NCBI Taxonomy" id="2892444"/>
    <lineage>
        <taxon>Bacteria</taxon>
        <taxon>Pseudomonadati</taxon>
        <taxon>Pseudomonadota</taxon>
        <taxon>Betaproteobacteria</taxon>
        <taxon>Burkholderiales</taxon>
        <taxon>Oxalobacteraceae</taxon>
        <taxon>Telluria group</taxon>
        <taxon>Massilia</taxon>
    </lineage>
</organism>
<feature type="domain" description="LysR substrate-binding" evidence="2">
    <location>
        <begin position="1"/>
        <end position="155"/>
    </location>
</feature>
<dbReference type="InterPro" id="IPR005119">
    <property type="entry name" value="LysR_subst-bd"/>
</dbReference>
<evidence type="ECO:0000259" key="2">
    <source>
        <dbReference type="Pfam" id="PF03466"/>
    </source>
</evidence>
<dbReference type="CDD" id="cd08432">
    <property type="entry name" value="PBP2_GcdR_TrpI_HvrB_AmpR_like"/>
    <property type="match status" value="1"/>
</dbReference>
<dbReference type="SUPFAM" id="SSF53850">
    <property type="entry name" value="Periplasmic binding protein-like II"/>
    <property type="match status" value="1"/>
</dbReference>
<comment type="caution">
    <text evidence="3">The sequence shown here is derived from an EMBL/GenBank/DDBJ whole genome shotgun (WGS) entry which is preliminary data.</text>
</comment>
<dbReference type="PANTHER" id="PTHR30537">
    <property type="entry name" value="HTH-TYPE TRANSCRIPTIONAL REGULATOR"/>
    <property type="match status" value="1"/>
</dbReference>
<sequence>MALRYGRGKYPGLHARFWMQANVFPVCSPALLAKIPLDKPADLRKHTLIHDGTSELAGKPPHWRDWLRAASVGDVDADRGPRFSSVYMALEAAQAGHGVALAPAPLVETDLASGRLVKPLALELDNPYAFWIVCPRQHLQDAKIKALSGWLLEQAQQH</sequence>
<dbReference type="EMBL" id="JAJHPV010000013">
    <property type="protein sequence ID" value="MCC6071696.1"/>
    <property type="molecule type" value="Genomic_DNA"/>
</dbReference>
<dbReference type="Pfam" id="PF03466">
    <property type="entry name" value="LysR_substrate"/>
    <property type="match status" value="1"/>
</dbReference>
<name>A0ABS8IUZ8_9BURK</name>
<dbReference type="Gene3D" id="3.40.190.10">
    <property type="entry name" value="Periplasmic binding protein-like II"/>
    <property type="match status" value="1"/>
</dbReference>